<keyword evidence="3" id="KW-1185">Reference proteome</keyword>
<dbReference type="PANTHER" id="PTHR39639:SF1">
    <property type="entry name" value="DUF262 DOMAIN-CONTAINING PROTEIN"/>
    <property type="match status" value="1"/>
</dbReference>
<evidence type="ECO:0000313" key="2">
    <source>
        <dbReference type="EMBL" id="WMW77996.1"/>
    </source>
</evidence>
<protein>
    <submittedName>
        <fullName evidence="2">DUF262 domain-containing protein</fullName>
    </submittedName>
</protein>
<dbReference type="InterPro" id="IPR004919">
    <property type="entry name" value="GmrSD_N"/>
</dbReference>
<sequence length="373" mass="43945">MIEEENNIENLTEEINDDYVNDDLYNINSWGADYSFRELISMYDDGDLEKPELQRKYVWGKPEASRFIDSVLLGLPIPSIFLAKTHDNKMLIIDGYQRLMTIYDYMRGIWSGDNKIFRLSNIPEKINNRWRNKAFTELSDTEQRKIKTTTIHAIIFEQKSPIDGDTSLYQIFERINTSGRTLMPQEIRNCVYQGKFNSLLFELNINLQWRHLFGSELEDPRMRDLEFILRYFSLNTDFIRNYPKSNISLKKYLNEFMGSKINNTDDAISHFRNDFSQTINSVYNTFGDNAFYNVQSTDLTTIRKRFYPTIFDAIMISTSIAIKQGVDVSTSSEKRRLNLLKDINFRKYISEGTMQTEHINGRINLALNYLYDL</sequence>
<feature type="domain" description="GmrSD restriction endonucleases N-terminal" evidence="1">
    <location>
        <begin position="37"/>
        <end position="192"/>
    </location>
</feature>
<dbReference type="Pfam" id="PF03235">
    <property type="entry name" value="GmrSD_N"/>
    <property type="match status" value="1"/>
</dbReference>
<gene>
    <name evidence="2" type="ORF">RF683_00695</name>
</gene>
<dbReference type="RefSeq" id="WP_309532322.1">
    <property type="nucleotide sequence ID" value="NZ_CP133721.1"/>
</dbReference>
<dbReference type="EMBL" id="CP133721">
    <property type="protein sequence ID" value="WMW77996.1"/>
    <property type="molecule type" value="Genomic_DNA"/>
</dbReference>
<dbReference type="PANTHER" id="PTHR39639">
    <property type="entry name" value="CHROMOSOME 16, WHOLE GENOME SHOTGUN SEQUENCE"/>
    <property type="match status" value="1"/>
</dbReference>
<dbReference type="Proteomes" id="UP001180481">
    <property type="component" value="Chromosome"/>
</dbReference>
<organism evidence="2 3">
    <name type="scientific">Flavobacterium nakdongensis</name>
    <dbReference type="NCBI Taxonomy" id="3073563"/>
    <lineage>
        <taxon>Bacteria</taxon>
        <taxon>Pseudomonadati</taxon>
        <taxon>Bacteroidota</taxon>
        <taxon>Flavobacteriia</taxon>
        <taxon>Flavobacteriales</taxon>
        <taxon>Flavobacteriaceae</taxon>
        <taxon>Flavobacterium</taxon>
    </lineage>
</organism>
<accession>A0ABY9RCX5</accession>
<name>A0ABY9RCX5_9FLAO</name>
<evidence type="ECO:0000313" key="3">
    <source>
        <dbReference type="Proteomes" id="UP001180481"/>
    </source>
</evidence>
<proteinExistence type="predicted"/>
<evidence type="ECO:0000259" key="1">
    <source>
        <dbReference type="Pfam" id="PF03235"/>
    </source>
</evidence>
<reference evidence="2" key="1">
    <citation type="submission" date="2023-09" db="EMBL/GenBank/DDBJ databases">
        <title>Flavobacterium sp. 20NA77.7 isolated from freshwater.</title>
        <authorList>
            <person name="Le V."/>
            <person name="Ko S.-R."/>
            <person name="Ahn C.-Y."/>
            <person name="Oh H.-M."/>
        </authorList>
    </citation>
    <scope>NUCLEOTIDE SEQUENCE</scope>
    <source>
        <strain evidence="2">20NA77.7</strain>
    </source>
</reference>